<dbReference type="InterPro" id="IPR036388">
    <property type="entry name" value="WH-like_DNA-bd_sf"/>
</dbReference>
<dbReference type="InterPro" id="IPR049874">
    <property type="entry name" value="ROK_cs"/>
</dbReference>
<dbReference type="InterPro" id="IPR000600">
    <property type="entry name" value="ROK"/>
</dbReference>
<name>A0A515ER84_9BURK</name>
<dbReference type="AlphaFoldDB" id="A0A515ER84"/>
<dbReference type="Proteomes" id="UP000317365">
    <property type="component" value="Chromosome"/>
</dbReference>
<dbReference type="RefSeq" id="WP_142812336.1">
    <property type="nucleotide sequence ID" value="NZ_CP036282.1"/>
</dbReference>
<dbReference type="KEGG" id="rhg:EXZ61_13940"/>
<evidence type="ECO:0000313" key="3">
    <source>
        <dbReference type="Proteomes" id="UP000317365"/>
    </source>
</evidence>
<dbReference type="InterPro" id="IPR036390">
    <property type="entry name" value="WH_DNA-bd_sf"/>
</dbReference>
<organism evidence="2 3">
    <name type="scientific">Rhodoferax aquaticus</name>
    <dbReference type="NCBI Taxonomy" id="2527691"/>
    <lineage>
        <taxon>Bacteria</taxon>
        <taxon>Pseudomonadati</taxon>
        <taxon>Pseudomonadota</taxon>
        <taxon>Betaproteobacteria</taxon>
        <taxon>Burkholderiales</taxon>
        <taxon>Comamonadaceae</taxon>
        <taxon>Rhodoferax</taxon>
    </lineage>
</organism>
<sequence>MSFSGTNLENARLHNRRVVLESIRQHTRLSRADITRLTGLTPQTISNITSELLAQGFLSTLPAESGGRGQPAVPFVINPQGAYSVGVQLSQHSLQAVAVDLCGAVVARAHAAVDRVRPAQAVAPLKDVLQRLQQLAGFPMAKLLGMGVATPGPFGVDGLSAIGPTTLPGWQDLSVGEQLSAALGLPVMVANDASAAAIGERLYGAGSTLSNFVYMFVGEGLGAGLFLNGQVFDGVANNAGELGHIVVERNGRACYCGNHGCLERYLSLWAAYEALGFEDPTQATPEDLLHAMERNDPRLAAWLDEAATYMRQAINMLECMLDIETIIVGGLLPVPILEKIIARLAPLYASVGNRSNRKVARLLVGNVGSEITAQGAAALPIFHEMNPSFNVLLKNH</sequence>
<dbReference type="Pfam" id="PF00480">
    <property type="entry name" value="ROK"/>
    <property type="match status" value="1"/>
</dbReference>
<dbReference type="EMBL" id="CP036282">
    <property type="protein sequence ID" value="QDL55176.1"/>
    <property type="molecule type" value="Genomic_DNA"/>
</dbReference>
<comment type="similarity">
    <text evidence="1">Belongs to the ROK (NagC/XylR) family.</text>
</comment>
<gene>
    <name evidence="2" type="ORF">EXZ61_13940</name>
</gene>
<keyword evidence="3" id="KW-1185">Reference proteome</keyword>
<dbReference type="SUPFAM" id="SSF46785">
    <property type="entry name" value="Winged helix' DNA-binding domain"/>
    <property type="match status" value="1"/>
</dbReference>
<proteinExistence type="inferred from homology"/>
<dbReference type="Gene3D" id="1.10.10.10">
    <property type="entry name" value="Winged helix-like DNA-binding domain superfamily/Winged helix DNA-binding domain"/>
    <property type="match status" value="1"/>
</dbReference>
<dbReference type="InterPro" id="IPR043129">
    <property type="entry name" value="ATPase_NBD"/>
</dbReference>
<dbReference type="SUPFAM" id="SSF53067">
    <property type="entry name" value="Actin-like ATPase domain"/>
    <property type="match status" value="1"/>
</dbReference>
<dbReference type="PROSITE" id="PS01125">
    <property type="entry name" value="ROK"/>
    <property type="match status" value="1"/>
</dbReference>
<dbReference type="Gene3D" id="3.30.420.40">
    <property type="match status" value="2"/>
</dbReference>
<protein>
    <submittedName>
        <fullName evidence="2">ROK family transcriptional regulator</fullName>
    </submittedName>
</protein>
<reference evidence="3" key="2">
    <citation type="journal article" date="2020" name="Int. J. Syst. Evol. Microbiol.">
        <title>Genomic insights into a novel species Rhodoferax aquaticus sp. nov., isolated from freshwater.</title>
        <authorList>
            <person name="Li T."/>
            <person name="Zhuo Y."/>
            <person name="Jin C.Z."/>
            <person name="Wu X."/>
            <person name="Ko S.R."/>
            <person name="Jin F.J."/>
            <person name="Ahn C.Y."/>
            <person name="Oh H.M."/>
            <person name="Lee H.G."/>
            <person name="Jin L."/>
        </authorList>
    </citation>
    <scope>NUCLEOTIDE SEQUENCE [LARGE SCALE GENOMIC DNA]</scope>
    <source>
        <strain evidence="3">Gr-4</strain>
    </source>
</reference>
<dbReference type="PANTHER" id="PTHR18964:SF149">
    <property type="entry name" value="BIFUNCTIONAL UDP-N-ACETYLGLUCOSAMINE 2-EPIMERASE_N-ACETYLMANNOSAMINE KINASE"/>
    <property type="match status" value="1"/>
</dbReference>
<evidence type="ECO:0000313" key="2">
    <source>
        <dbReference type="EMBL" id="QDL55176.1"/>
    </source>
</evidence>
<dbReference type="PANTHER" id="PTHR18964">
    <property type="entry name" value="ROK (REPRESSOR, ORF, KINASE) FAMILY"/>
    <property type="match status" value="1"/>
</dbReference>
<accession>A0A515ER84</accession>
<evidence type="ECO:0000256" key="1">
    <source>
        <dbReference type="ARBA" id="ARBA00006479"/>
    </source>
</evidence>
<reference evidence="3" key="1">
    <citation type="submission" date="2019-02" db="EMBL/GenBank/DDBJ databases">
        <title>Complete genome sequence of Rhodoferax sp. Gr-4.</title>
        <authorList>
            <person name="Jin L."/>
        </authorList>
    </citation>
    <scope>NUCLEOTIDE SEQUENCE [LARGE SCALE GENOMIC DNA]</scope>
    <source>
        <strain evidence="3">Gr-4</strain>
    </source>
</reference>